<evidence type="ECO:0000256" key="7">
    <source>
        <dbReference type="ARBA" id="ARBA00022970"/>
    </source>
</evidence>
<keyword evidence="3" id="KW-0813">Transport</keyword>
<dbReference type="CDD" id="cd03262">
    <property type="entry name" value="ABC_HisP_GlnQ"/>
    <property type="match status" value="1"/>
</dbReference>
<evidence type="ECO:0000256" key="8">
    <source>
        <dbReference type="ARBA" id="ARBA00023136"/>
    </source>
</evidence>
<dbReference type="InterPro" id="IPR003439">
    <property type="entry name" value="ABC_transporter-like_ATP-bd"/>
</dbReference>
<reference evidence="10" key="1">
    <citation type="submission" date="2022-10" db="EMBL/GenBank/DDBJ databases">
        <title>YIM 151497 complete genome.</title>
        <authorList>
            <person name="Chen X."/>
        </authorList>
    </citation>
    <scope>NUCLEOTIDE SEQUENCE</scope>
    <source>
        <strain evidence="10">YIM 151497</strain>
    </source>
</reference>
<evidence type="ECO:0000256" key="5">
    <source>
        <dbReference type="ARBA" id="ARBA00022741"/>
    </source>
</evidence>
<gene>
    <name evidence="10" type="ORF">OF122_08780</name>
</gene>
<dbReference type="InterPro" id="IPR027417">
    <property type="entry name" value="P-loop_NTPase"/>
</dbReference>
<dbReference type="Gene3D" id="3.40.50.300">
    <property type="entry name" value="P-loop containing nucleotide triphosphate hydrolases"/>
    <property type="match status" value="1"/>
</dbReference>
<proteinExistence type="inferred from homology"/>
<evidence type="ECO:0000313" key="11">
    <source>
        <dbReference type="Proteomes" id="UP001163882"/>
    </source>
</evidence>
<dbReference type="Pfam" id="PF00005">
    <property type="entry name" value="ABC_tran"/>
    <property type="match status" value="1"/>
</dbReference>
<keyword evidence="4" id="KW-1003">Cell membrane</keyword>
<dbReference type="PANTHER" id="PTHR43166">
    <property type="entry name" value="AMINO ACID IMPORT ATP-BINDING PROTEIN"/>
    <property type="match status" value="1"/>
</dbReference>
<dbReference type="RefSeq" id="WP_264227393.1">
    <property type="nucleotide sequence ID" value="NZ_CP107716.1"/>
</dbReference>
<evidence type="ECO:0000313" key="10">
    <source>
        <dbReference type="EMBL" id="UYQ73836.1"/>
    </source>
</evidence>
<evidence type="ECO:0000259" key="9">
    <source>
        <dbReference type="PROSITE" id="PS50893"/>
    </source>
</evidence>
<dbReference type="PROSITE" id="PS00211">
    <property type="entry name" value="ABC_TRANSPORTER_1"/>
    <property type="match status" value="1"/>
</dbReference>
<dbReference type="PANTHER" id="PTHR43166:SF9">
    <property type="entry name" value="GLUTAMATE_ASPARTATE IMPORT ATP-BINDING PROTEIN GLTL"/>
    <property type="match status" value="1"/>
</dbReference>
<keyword evidence="8" id="KW-0472">Membrane</keyword>
<keyword evidence="5" id="KW-0547">Nucleotide-binding</keyword>
<protein>
    <submittedName>
        <fullName evidence="10">Amino acid ABC transporter ATP-binding protein</fullName>
    </submittedName>
</protein>
<evidence type="ECO:0000256" key="2">
    <source>
        <dbReference type="ARBA" id="ARBA00005417"/>
    </source>
</evidence>
<dbReference type="InterPro" id="IPR050086">
    <property type="entry name" value="MetN_ABC_transporter-like"/>
</dbReference>
<dbReference type="InterPro" id="IPR017871">
    <property type="entry name" value="ABC_transporter-like_CS"/>
</dbReference>
<dbReference type="InterPro" id="IPR003593">
    <property type="entry name" value="AAA+_ATPase"/>
</dbReference>
<organism evidence="10 11">
    <name type="scientific">Pelagibacterium flavum</name>
    <dbReference type="NCBI Taxonomy" id="2984530"/>
    <lineage>
        <taxon>Bacteria</taxon>
        <taxon>Pseudomonadati</taxon>
        <taxon>Pseudomonadota</taxon>
        <taxon>Alphaproteobacteria</taxon>
        <taxon>Hyphomicrobiales</taxon>
        <taxon>Devosiaceae</taxon>
        <taxon>Pelagibacterium</taxon>
    </lineage>
</organism>
<evidence type="ECO:0000256" key="4">
    <source>
        <dbReference type="ARBA" id="ARBA00022475"/>
    </source>
</evidence>
<dbReference type="EMBL" id="CP107716">
    <property type="protein sequence ID" value="UYQ73836.1"/>
    <property type="molecule type" value="Genomic_DNA"/>
</dbReference>
<dbReference type="SUPFAM" id="SSF52540">
    <property type="entry name" value="P-loop containing nucleoside triphosphate hydrolases"/>
    <property type="match status" value="1"/>
</dbReference>
<dbReference type="PROSITE" id="PS50893">
    <property type="entry name" value="ABC_TRANSPORTER_2"/>
    <property type="match status" value="1"/>
</dbReference>
<name>A0ABY6IT78_9HYPH</name>
<comment type="subcellular location">
    <subcellularLocation>
        <location evidence="1">Cell membrane</location>
        <topology evidence="1">Peripheral membrane protein</topology>
    </subcellularLocation>
</comment>
<dbReference type="InterPro" id="IPR030679">
    <property type="entry name" value="ABC_ATPase_HisP-typ"/>
</dbReference>
<keyword evidence="11" id="KW-1185">Reference proteome</keyword>
<dbReference type="GO" id="GO:0005524">
    <property type="term" value="F:ATP binding"/>
    <property type="evidence" value="ECO:0007669"/>
    <property type="project" value="UniProtKB-KW"/>
</dbReference>
<dbReference type="PIRSF" id="PIRSF039085">
    <property type="entry name" value="ABC_ATPase_HisP"/>
    <property type="match status" value="1"/>
</dbReference>
<evidence type="ECO:0000256" key="6">
    <source>
        <dbReference type="ARBA" id="ARBA00022840"/>
    </source>
</evidence>
<feature type="domain" description="ABC transporter" evidence="9">
    <location>
        <begin position="4"/>
        <end position="238"/>
    </location>
</feature>
<dbReference type="SMART" id="SM00382">
    <property type="entry name" value="AAA"/>
    <property type="match status" value="1"/>
</dbReference>
<dbReference type="Proteomes" id="UP001163882">
    <property type="component" value="Chromosome"/>
</dbReference>
<evidence type="ECO:0000256" key="3">
    <source>
        <dbReference type="ARBA" id="ARBA00022448"/>
    </source>
</evidence>
<sequence>MSLITITDVKKRFGDNEVLKGISLDIERGEVVAIIGKSGSGKSTLLRCINGLEQINDGAITVGGEQLLPGEAALKALRLKIGMIFQSFNLFPHLTAGRNVVLSQTVVKKTPKAEAEEVARQMLDRVGLLHKYDAYPDELSGGQQQRVAIARALAMQPLGLLCDEITSALDPELVNEVLAVVKELAAEGMTLVMVTHEMRFARDVCDRVVFMHQGLVHEMGPPNDVFSAPKTPELKQFLGML</sequence>
<keyword evidence="7" id="KW-0029">Amino-acid transport</keyword>
<keyword evidence="6 10" id="KW-0067">ATP-binding</keyword>
<accession>A0ABY6IT78</accession>
<evidence type="ECO:0000256" key="1">
    <source>
        <dbReference type="ARBA" id="ARBA00004202"/>
    </source>
</evidence>
<comment type="similarity">
    <text evidence="2">Belongs to the ABC transporter superfamily.</text>
</comment>